<protein>
    <submittedName>
        <fullName evidence="1">Uncharacterized protein</fullName>
    </submittedName>
</protein>
<name>A0AA96CWE5_9BACT</name>
<organism evidence="1">
    <name type="scientific">Arcobacter sp. AZ-2023</name>
    <dbReference type="NCBI Taxonomy" id="3074453"/>
    <lineage>
        <taxon>Bacteria</taxon>
        <taxon>Pseudomonadati</taxon>
        <taxon>Campylobacterota</taxon>
        <taxon>Epsilonproteobacteria</taxon>
        <taxon>Campylobacterales</taxon>
        <taxon>Arcobacteraceae</taxon>
        <taxon>Arcobacter</taxon>
    </lineage>
</organism>
<evidence type="ECO:0000313" key="1">
    <source>
        <dbReference type="EMBL" id="WNL16903.1"/>
    </source>
</evidence>
<reference evidence="1" key="1">
    <citation type="submission" date="2023-09" db="EMBL/GenBank/DDBJ databases">
        <title>Arcobacter tbilisiensis sp. nov. isolated from chicken meat in Tbilisi, Georgia.</title>
        <authorList>
            <person name="Matthias R."/>
            <person name="Zautner A.E."/>
        </authorList>
    </citation>
    <scope>NUCLEOTIDE SEQUENCE</scope>
    <source>
        <strain evidence="1">LEO 107</strain>
    </source>
</reference>
<sequence>MKKGISLLDMHKYSKKAFYHLLGKLRDDKFKRPYIYNDKAINAVTGILWDITQEDEELKDIIEEMDKIDGIKAINSKSSNEKRVETWLKKAYYEHLYGSFSISRNHLLAFMITIIKPNSEEGKKKLKYSSTRYFEQYNDKFKKRLKRCRENERVLELQKQYPKLNITDAFAYGQIIDKFNTTNEDIEWFEKMVKILTKKKE</sequence>
<dbReference type="AlphaFoldDB" id="A0AA96CWE5"/>
<dbReference type="EMBL" id="CP134846">
    <property type="protein sequence ID" value="WNL16903.1"/>
    <property type="molecule type" value="Genomic_DNA"/>
</dbReference>
<gene>
    <name evidence="1" type="ORF">RJG54_00460</name>
</gene>
<proteinExistence type="predicted"/>
<accession>A0AA96CWE5</accession>